<evidence type="ECO:0000256" key="7">
    <source>
        <dbReference type="ARBA" id="ARBA00023033"/>
    </source>
</evidence>
<dbReference type="InterPro" id="IPR017972">
    <property type="entry name" value="Cyt_P450_CS"/>
</dbReference>
<comment type="caution">
    <text evidence="9">The sequence shown here is derived from an EMBL/GenBank/DDBJ whole genome shotgun (WGS) entry which is preliminary data.</text>
</comment>
<sequence length="352" mass="41402">MKPKIISNYVPLLSSVADDFITYLEPKTEIEDCLLEMKKFTTESVGLLSLTTKMNSFTDKPKYEMVSHLTEAFDLFHKALYSQFKLFKYFRTPLYKRFEIEYRIINRIVDKMVEDRLKEIKEPNQRDLEANEQNDFLLALLSDSRITQQQAHIIIRELFAGGIESTSNALTFSLFELAKNMDKQDKLREEIMKACKEGLTKDALSNMHYLKSCVKETFRKKIWFITFYSTKKCDSSNVRCIYHTPLFQTLIMAIPHSMLENEEFFPNHDQFIPERWLRSIDEEGIAYKRIYPFSHTPFGHGVRSCIGQRFGENQMYVALAKTYIFVPNNIVYFAMLDSVVCFDNSWRPPTDL</sequence>
<evidence type="ECO:0008006" key="11">
    <source>
        <dbReference type="Google" id="ProtNLM"/>
    </source>
</evidence>
<evidence type="ECO:0000256" key="5">
    <source>
        <dbReference type="ARBA" id="ARBA00023002"/>
    </source>
</evidence>
<accession>A0ABQ9EBP6</accession>
<keyword evidence="5 8" id="KW-0560">Oxidoreductase</keyword>
<dbReference type="InterPro" id="IPR050479">
    <property type="entry name" value="CYP11_CYP27_families"/>
</dbReference>
<evidence type="ECO:0000256" key="2">
    <source>
        <dbReference type="ARBA" id="ARBA00010617"/>
    </source>
</evidence>
<evidence type="ECO:0000256" key="3">
    <source>
        <dbReference type="ARBA" id="ARBA00022617"/>
    </source>
</evidence>
<dbReference type="PROSITE" id="PS00086">
    <property type="entry name" value="CYTOCHROME_P450"/>
    <property type="match status" value="1"/>
</dbReference>
<evidence type="ECO:0000313" key="10">
    <source>
        <dbReference type="Proteomes" id="UP001217089"/>
    </source>
</evidence>
<proteinExistence type="inferred from homology"/>
<dbReference type="Pfam" id="PF00067">
    <property type="entry name" value="p450"/>
    <property type="match status" value="1"/>
</dbReference>
<comment type="cofactor">
    <cofactor evidence="1">
        <name>heme</name>
        <dbReference type="ChEBI" id="CHEBI:30413"/>
    </cofactor>
</comment>
<dbReference type="PANTHER" id="PTHR24279">
    <property type="entry name" value="CYTOCHROME P450"/>
    <property type="match status" value="1"/>
</dbReference>
<keyword evidence="4 8" id="KW-0479">Metal-binding</keyword>
<dbReference type="SUPFAM" id="SSF48264">
    <property type="entry name" value="Cytochrome P450"/>
    <property type="match status" value="1"/>
</dbReference>
<evidence type="ECO:0000256" key="1">
    <source>
        <dbReference type="ARBA" id="ARBA00001971"/>
    </source>
</evidence>
<dbReference type="InterPro" id="IPR001128">
    <property type="entry name" value="Cyt_P450"/>
</dbReference>
<evidence type="ECO:0000313" key="9">
    <source>
        <dbReference type="EMBL" id="KAJ8302600.1"/>
    </source>
</evidence>
<keyword evidence="6 8" id="KW-0408">Iron</keyword>
<evidence type="ECO:0000256" key="6">
    <source>
        <dbReference type="ARBA" id="ARBA00023004"/>
    </source>
</evidence>
<keyword evidence="10" id="KW-1185">Reference proteome</keyword>
<organism evidence="9 10">
    <name type="scientific">Tegillarca granosa</name>
    <name type="common">Malaysian cockle</name>
    <name type="synonym">Anadara granosa</name>
    <dbReference type="NCBI Taxonomy" id="220873"/>
    <lineage>
        <taxon>Eukaryota</taxon>
        <taxon>Metazoa</taxon>
        <taxon>Spiralia</taxon>
        <taxon>Lophotrochozoa</taxon>
        <taxon>Mollusca</taxon>
        <taxon>Bivalvia</taxon>
        <taxon>Autobranchia</taxon>
        <taxon>Pteriomorphia</taxon>
        <taxon>Arcoida</taxon>
        <taxon>Arcoidea</taxon>
        <taxon>Arcidae</taxon>
        <taxon>Tegillarca</taxon>
    </lineage>
</organism>
<evidence type="ECO:0000256" key="8">
    <source>
        <dbReference type="RuleBase" id="RU000461"/>
    </source>
</evidence>
<dbReference type="EMBL" id="JARBDR010000917">
    <property type="protein sequence ID" value="KAJ8302600.1"/>
    <property type="molecule type" value="Genomic_DNA"/>
</dbReference>
<name>A0ABQ9EBP6_TEGGR</name>
<protein>
    <recommendedName>
        <fullName evidence="11">Cytochrome P450</fullName>
    </recommendedName>
</protein>
<dbReference type="InterPro" id="IPR002401">
    <property type="entry name" value="Cyt_P450_E_grp-I"/>
</dbReference>
<comment type="similarity">
    <text evidence="2 8">Belongs to the cytochrome P450 family.</text>
</comment>
<dbReference type="PRINTS" id="PR00463">
    <property type="entry name" value="EP450I"/>
</dbReference>
<reference evidence="9 10" key="1">
    <citation type="submission" date="2022-12" db="EMBL/GenBank/DDBJ databases">
        <title>Chromosome-level genome of Tegillarca granosa.</title>
        <authorList>
            <person name="Kim J."/>
        </authorList>
    </citation>
    <scope>NUCLEOTIDE SEQUENCE [LARGE SCALE GENOMIC DNA]</scope>
    <source>
        <strain evidence="9">Teg-2019</strain>
        <tissue evidence="9">Adductor muscle</tissue>
    </source>
</reference>
<gene>
    <name evidence="9" type="ORF">KUTeg_018996</name>
</gene>
<dbReference type="Gene3D" id="1.10.630.10">
    <property type="entry name" value="Cytochrome P450"/>
    <property type="match status" value="1"/>
</dbReference>
<keyword evidence="3 8" id="KW-0349">Heme</keyword>
<dbReference type="PANTHER" id="PTHR24279:SF120">
    <property type="entry name" value="CYTOCHROME P450"/>
    <property type="match status" value="1"/>
</dbReference>
<keyword evidence="7 8" id="KW-0503">Monooxygenase</keyword>
<dbReference type="PRINTS" id="PR00385">
    <property type="entry name" value="P450"/>
</dbReference>
<dbReference type="Proteomes" id="UP001217089">
    <property type="component" value="Unassembled WGS sequence"/>
</dbReference>
<dbReference type="InterPro" id="IPR036396">
    <property type="entry name" value="Cyt_P450_sf"/>
</dbReference>
<evidence type="ECO:0000256" key="4">
    <source>
        <dbReference type="ARBA" id="ARBA00022723"/>
    </source>
</evidence>